<protein>
    <submittedName>
        <fullName evidence="1">Uncharacterized protein</fullName>
    </submittedName>
</protein>
<dbReference type="EMBL" id="VSRR010043045">
    <property type="protein sequence ID" value="MPC76302.1"/>
    <property type="molecule type" value="Genomic_DNA"/>
</dbReference>
<name>A0A5B7HY17_PORTR</name>
<comment type="caution">
    <text evidence="1">The sequence shown here is derived from an EMBL/GenBank/DDBJ whole genome shotgun (WGS) entry which is preliminary data.</text>
</comment>
<dbReference type="AlphaFoldDB" id="A0A5B7HY17"/>
<accession>A0A5B7HY17</accession>
<keyword evidence="2" id="KW-1185">Reference proteome</keyword>
<evidence type="ECO:0000313" key="1">
    <source>
        <dbReference type="EMBL" id="MPC76302.1"/>
    </source>
</evidence>
<evidence type="ECO:0000313" key="2">
    <source>
        <dbReference type="Proteomes" id="UP000324222"/>
    </source>
</evidence>
<reference evidence="1 2" key="1">
    <citation type="submission" date="2019-05" db="EMBL/GenBank/DDBJ databases">
        <title>Another draft genome of Portunus trituberculatus and its Hox gene families provides insights of decapod evolution.</title>
        <authorList>
            <person name="Jeong J.-H."/>
            <person name="Song I."/>
            <person name="Kim S."/>
            <person name="Choi T."/>
            <person name="Kim D."/>
            <person name="Ryu S."/>
            <person name="Kim W."/>
        </authorList>
    </citation>
    <scope>NUCLEOTIDE SEQUENCE [LARGE SCALE GENOMIC DNA]</scope>
    <source>
        <tissue evidence="1">Muscle</tissue>
    </source>
</reference>
<gene>
    <name evidence="1" type="ORF">E2C01_070712</name>
</gene>
<dbReference type="Proteomes" id="UP000324222">
    <property type="component" value="Unassembled WGS sequence"/>
</dbReference>
<organism evidence="1 2">
    <name type="scientific">Portunus trituberculatus</name>
    <name type="common">Swimming crab</name>
    <name type="synonym">Neptunus trituberculatus</name>
    <dbReference type="NCBI Taxonomy" id="210409"/>
    <lineage>
        <taxon>Eukaryota</taxon>
        <taxon>Metazoa</taxon>
        <taxon>Ecdysozoa</taxon>
        <taxon>Arthropoda</taxon>
        <taxon>Crustacea</taxon>
        <taxon>Multicrustacea</taxon>
        <taxon>Malacostraca</taxon>
        <taxon>Eumalacostraca</taxon>
        <taxon>Eucarida</taxon>
        <taxon>Decapoda</taxon>
        <taxon>Pleocyemata</taxon>
        <taxon>Brachyura</taxon>
        <taxon>Eubrachyura</taxon>
        <taxon>Portunoidea</taxon>
        <taxon>Portunidae</taxon>
        <taxon>Portuninae</taxon>
        <taxon>Portunus</taxon>
    </lineage>
</organism>
<sequence>MVVISGNSTTTTTTTTISTSTTSTTTTVQSEAAVLGRRVLEIRRVRACVCACGSACVSLPSRTLTANTPASLCPCAPSMPPPLSCRRRGRR</sequence>
<proteinExistence type="predicted"/>